<protein>
    <submittedName>
        <fullName evidence="1">Uncharacterized protein</fullName>
    </submittedName>
</protein>
<keyword evidence="2" id="KW-1185">Reference proteome</keyword>
<dbReference type="EMBL" id="JBHTIS010000059">
    <property type="protein sequence ID" value="MFD1044458.1"/>
    <property type="molecule type" value="Genomic_DNA"/>
</dbReference>
<proteinExistence type="predicted"/>
<evidence type="ECO:0000313" key="1">
    <source>
        <dbReference type="EMBL" id="MFD1044458.1"/>
    </source>
</evidence>
<reference evidence="2" key="1">
    <citation type="journal article" date="2019" name="Int. J. Syst. Evol. Microbiol.">
        <title>The Global Catalogue of Microorganisms (GCM) 10K type strain sequencing project: providing services to taxonomists for standard genome sequencing and annotation.</title>
        <authorList>
            <consortium name="The Broad Institute Genomics Platform"/>
            <consortium name="The Broad Institute Genome Sequencing Center for Infectious Disease"/>
            <person name="Wu L."/>
            <person name="Ma J."/>
        </authorList>
    </citation>
    <scope>NUCLEOTIDE SEQUENCE [LARGE SCALE GENOMIC DNA]</scope>
    <source>
        <strain evidence="2">JCM 31486</strain>
    </source>
</reference>
<dbReference type="Proteomes" id="UP001597045">
    <property type="component" value="Unassembled WGS sequence"/>
</dbReference>
<organism evidence="1 2">
    <name type="scientific">Kibdelosporangium lantanae</name>
    <dbReference type="NCBI Taxonomy" id="1497396"/>
    <lineage>
        <taxon>Bacteria</taxon>
        <taxon>Bacillati</taxon>
        <taxon>Actinomycetota</taxon>
        <taxon>Actinomycetes</taxon>
        <taxon>Pseudonocardiales</taxon>
        <taxon>Pseudonocardiaceae</taxon>
        <taxon>Kibdelosporangium</taxon>
    </lineage>
</organism>
<evidence type="ECO:0000313" key="2">
    <source>
        <dbReference type="Proteomes" id="UP001597045"/>
    </source>
</evidence>
<accession>A0ABW3M2W1</accession>
<name>A0ABW3M2W1_9PSEU</name>
<gene>
    <name evidence="1" type="ORF">ACFQ1S_02055</name>
</gene>
<sequence length="157" mass="16896">MIGSADPVIGTTTVTILEGASFMSQNVTIMLPDQSSITVAATVKNVARREESSVIDLGATVHGLYAELHVTMATDSLPNVFFLSRLVDEVAWTIDAHFLPTGACRHSNGWGGRYLITRQIAPELAALVDQAVRTDGLVVDLDQHHPLTFPDLTRAGE</sequence>
<comment type="caution">
    <text evidence="1">The sequence shown here is derived from an EMBL/GenBank/DDBJ whole genome shotgun (WGS) entry which is preliminary data.</text>
</comment>